<protein>
    <submittedName>
        <fullName evidence="2">Uncharacterized protein</fullName>
    </submittedName>
</protein>
<evidence type="ECO:0000256" key="1">
    <source>
        <dbReference type="SAM" id="MobiDB-lite"/>
    </source>
</evidence>
<feature type="region of interest" description="Disordered" evidence="1">
    <location>
        <begin position="14"/>
        <end position="41"/>
    </location>
</feature>
<reference evidence="2" key="1">
    <citation type="submission" date="2018-05" db="EMBL/GenBank/DDBJ databases">
        <authorList>
            <person name="Lanie J.A."/>
            <person name="Ng W.-L."/>
            <person name="Kazmierczak K.M."/>
            <person name="Andrzejewski T.M."/>
            <person name="Davidsen T.M."/>
            <person name="Wayne K.J."/>
            <person name="Tettelin H."/>
            <person name="Glass J.I."/>
            <person name="Rusch D."/>
            <person name="Podicherti R."/>
            <person name="Tsui H.-C.T."/>
            <person name="Winkler M.E."/>
        </authorList>
    </citation>
    <scope>NUCLEOTIDE SEQUENCE</scope>
</reference>
<gene>
    <name evidence="2" type="ORF">METZ01_LOCUS494751</name>
</gene>
<proteinExistence type="predicted"/>
<sequence length="41" mass="4643">KICFGMLRPVSNSRTYSSCTSVGQSYPYRKSKHSRQSSTKV</sequence>
<dbReference type="EMBL" id="UINC01215959">
    <property type="protein sequence ID" value="SVE41897.1"/>
    <property type="molecule type" value="Genomic_DNA"/>
</dbReference>
<feature type="non-terminal residue" evidence="2">
    <location>
        <position position="1"/>
    </location>
</feature>
<accession>A0A383DBM8</accession>
<feature type="non-terminal residue" evidence="2">
    <location>
        <position position="41"/>
    </location>
</feature>
<evidence type="ECO:0000313" key="2">
    <source>
        <dbReference type="EMBL" id="SVE41897.1"/>
    </source>
</evidence>
<organism evidence="2">
    <name type="scientific">marine metagenome</name>
    <dbReference type="NCBI Taxonomy" id="408172"/>
    <lineage>
        <taxon>unclassified sequences</taxon>
        <taxon>metagenomes</taxon>
        <taxon>ecological metagenomes</taxon>
    </lineage>
</organism>
<feature type="compositionally biased region" description="Polar residues" evidence="1">
    <location>
        <begin position="14"/>
        <end position="24"/>
    </location>
</feature>
<name>A0A383DBM8_9ZZZZ</name>
<dbReference type="AlphaFoldDB" id="A0A383DBM8"/>